<comment type="caution">
    <text evidence="10">The sequence shown here is derived from an EMBL/GenBank/DDBJ whole genome shotgun (WGS) entry which is preliminary data.</text>
</comment>
<evidence type="ECO:0000256" key="8">
    <source>
        <dbReference type="SAM" id="Phobius"/>
    </source>
</evidence>
<name>A0A225AUJ5_TALAT</name>
<feature type="domain" description="ML-like" evidence="9">
    <location>
        <begin position="72"/>
        <end position="251"/>
    </location>
</feature>
<feature type="compositionally biased region" description="Basic and acidic residues" evidence="7">
    <location>
        <begin position="914"/>
        <end position="927"/>
    </location>
</feature>
<feature type="transmembrane region" description="Helical" evidence="8">
    <location>
        <begin position="547"/>
        <end position="565"/>
    </location>
</feature>
<feature type="transmembrane region" description="Helical" evidence="8">
    <location>
        <begin position="520"/>
        <end position="541"/>
    </location>
</feature>
<evidence type="ECO:0000259" key="9">
    <source>
        <dbReference type="SMART" id="SM01320"/>
    </source>
</evidence>
<feature type="compositionally biased region" description="Polar residues" evidence="7">
    <location>
        <begin position="992"/>
        <end position="1002"/>
    </location>
</feature>
<sequence length="1163" mass="125084">MAVDGNGRHKQPCYDSGLSSPLERNRSNVMGNRQRRKLGMPDLRHKNNHIVNHASSWLTILTCLLAFLASSVNAAFLNFDNCLEASTLSDPSQLQFVPLFFEAVYDPSPGPNPLNITIYGNVTGAAQGETAPSPGSSQWDNSSDTAGKIVNVVDDTYTTLFTTINLLTFTPYDQSGQFCEAVVQGSCPVGPVFDVNASNPSQLRAFTVGHDMGSSYQFASLPTTLRVKSGDAQGTDLACVSAIIVPDLGSTLRGLISFMPLLVLIFVTVANILAATYSPWGSTDIFRWSSNYGRDEDLLRLVTPGFADCLQYIQFIVLTGALSLSYPGFFQPIVAQGGWAVLMFNQSLASHGGGMNPVVDGVYATNGTYGLDLLSQYVGLKNKDDIWPGSIVWLLVILFAVTALTQVVFGSRWIYHKMANVPEEDLRSKNMPFTVGNIIRIIFNFFLLPTMSLALFQLVIAASSPAYSVALAVVLIIALLGFALWVIRLIAAARPRAYLFDDISTVLLYGPLYNTYRDGVATFAVVPIFFTFLRAIAIGALQPSGTAQVVLLAIVEVAYILLLVAFRPYPSPTSMNLYQIVFAIVRFLIVLLNITFVPSLGIAEQTKGWIGYVILGLHGGMLVFGFFLNALQTLIEVIARLAGAGGVEGGATRGGLTKVFGARQLSRRNPRSSTRESMASDAAMLANMDERSSTHFGGSRVRTISDGRVSIAYDAGSAHGGAHSRTNSGMYTPTTPGASSAFSHPAGYLPMGTPKSGSMIGFKPEAMDPYYRPPRPKTKLPETQQSSEGAQLQNASGSDAEDNIIEAATGQPVPAHIARDDSDLDDSRTNRKDYAVREVDFYYRVRGPALSHTGTRKLKTGPADPTGPVSSASGWFRRLLGGKTKEQGKGFEVIRSARAPAQKRFPLAEEEEYHEPYRDEPGSRSPEETGDGAGRSHTRTESGITTASSYHDSDGAEKEGEEENEEEGKEPKESFRLPQIDAGGSIELPSRIGSQNSTQSSIRPPVPRKSSKRHGPQDSLDGSTTPPPLLPIIPGSPPSAAHTSRDISPSNNNDINNNHLLHPSTESVETARLPFAPSESGSNKTSSQDRHESLTSASSSTILRVASAETGRPSGMGYVAHHRAGASIHHSGAEHPVTGSAAELVEQQSTDTESGHESPLRQP</sequence>
<dbReference type="SMART" id="SM01320">
    <property type="entry name" value="TRP_N"/>
    <property type="match status" value="1"/>
</dbReference>
<dbReference type="PANTHER" id="PTHR31145">
    <property type="entry name" value="INTEGRAL MEMBRANE PROTEIN (AFU_ORTHOLOGUE AFUA_7G01610)"/>
    <property type="match status" value="1"/>
</dbReference>
<dbReference type="PANTHER" id="PTHR31145:SF6">
    <property type="entry name" value="INTEGRAL MEMBRANE PROTEIN (AFU_ORTHOLOGUE AFUA_7G01610)"/>
    <property type="match status" value="1"/>
</dbReference>
<comment type="similarity">
    <text evidence="2">Belongs to the transient receptor potential (TRP) ion channel family.</text>
</comment>
<feature type="compositionally biased region" description="Basic and acidic residues" evidence="7">
    <location>
        <begin position="1153"/>
        <end position="1163"/>
    </location>
</feature>
<keyword evidence="4" id="KW-0732">Signal</keyword>
<feature type="compositionally biased region" description="Acidic residues" evidence="7">
    <location>
        <begin position="959"/>
        <end position="968"/>
    </location>
</feature>
<feature type="compositionally biased region" description="Polar residues" evidence="7">
    <location>
        <begin position="781"/>
        <end position="797"/>
    </location>
</feature>
<reference evidence="10 11" key="1">
    <citation type="submission" date="2015-06" db="EMBL/GenBank/DDBJ databases">
        <title>Talaromyces atroroseus IBT 11181 draft genome.</title>
        <authorList>
            <person name="Rasmussen K.B."/>
            <person name="Rasmussen S."/>
            <person name="Petersen B."/>
            <person name="Sicheritz-Ponten T."/>
            <person name="Mortensen U.H."/>
            <person name="Thrane U."/>
        </authorList>
    </citation>
    <scope>NUCLEOTIDE SEQUENCE [LARGE SCALE GENOMIC DNA]</scope>
    <source>
        <strain evidence="10 11">IBT 11181</strain>
    </source>
</reference>
<dbReference type="Pfam" id="PF06011">
    <property type="entry name" value="TRP"/>
    <property type="match status" value="1"/>
</dbReference>
<dbReference type="InterPro" id="IPR040241">
    <property type="entry name" value="TRP_Flc/Pkd2-like"/>
</dbReference>
<feature type="region of interest" description="Disordered" evidence="7">
    <location>
        <begin position="902"/>
        <end position="1163"/>
    </location>
</feature>
<dbReference type="GeneID" id="31005928"/>
<dbReference type="Proteomes" id="UP000214365">
    <property type="component" value="Unassembled WGS sequence"/>
</dbReference>
<feature type="transmembrane region" description="Helical" evidence="8">
    <location>
        <begin position="609"/>
        <end position="631"/>
    </location>
</feature>
<gene>
    <name evidence="10" type="ORF">UA08_06172</name>
</gene>
<feature type="transmembrane region" description="Helical" evidence="8">
    <location>
        <begin position="466"/>
        <end position="487"/>
    </location>
</feature>
<evidence type="ECO:0000313" key="11">
    <source>
        <dbReference type="Proteomes" id="UP000214365"/>
    </source>
</evidence>
<keyword evidence="6 8" id="KW-0472">Membrane</keyword>
<keyword evidence="11" id="KW-1185">Reference proteome</keyword>
<feature type="transmembrane region" description="Helical" evidence="8">
    <location>
        <begin position="391"/>
        <end position="415"/>
    </location>
</feature>
<feature type="compositionally biased region" description="Basic and acidic residues" evidence="7">
    <location>
        <begin position="817"/>
        <end position="831"/>
    </location>
</feature>
<feature type="compositionally biased region" description="Polar residues" evidence="7">
    <location>
        <begin position="724"/>
        <end position="736"/>
    </location>
</feature>
<dbReference type="InterPro" id="IPR010308">
    <property type="entry name" value="TRP_C"/>
</dbReference>
<feature type="transmembrane region" description="Helical" evidence="8">
    <location>
        <begin position="57"/>
        <end position="79"/>
    </location>
</feature>
<feature type="transmembrane region" description="Helical" evidence="8">
    <location>
        <begin position="435"/>
        <end position="460"/>
    </location>
</feature>
<dbReference type="OrthoDB" id="5312224at2759"/>
<feature type="region of interest" description="Disordered" evidence="7">
    <location>
        <begin position="717"/>
        <end position="736"/>
    </location>
</feature>
<protein>
    <recommendedName>
        <fullName evidence="9">ML-like domain-containing protein</fullName>
    </recommendedName>
</protein>
<evidence type="ECO:0000256" key="7">
    <source>
        <dbReference type="SAM" id="MobiDB-lite"/>
    </source>
</evidence>
<feature type="region of interest" description="Disordered" evidence="7">
    <location>
        <begin position="763"/>
        <end position="831"/>
    </location>
</feature>
<evidence type="ECO:0000313" key="10">
    <source>
        <dbReference type="EMBL" id="OKL58616.1"/>
    </source>
</evidence>
<evidence type="ECO:0000256" key="4">
    <source>
        <dbReference type="ARBA" id="ARBA00022729"/>
    </source>
</evidence>
<feature type="compositionally biased region" description="Polar residues" evidence="7">
    <location>
        <begin position="941"/>
        <end position="950"/>
    </location>
</feature>
<feature type="region of interest" description="Disordered" evidence="7">
    <location>
        <begin position="852"/>
        <end position="874"/>
    </location>
</feature>
<organism evidence="10 11">
    <name type="scientific">Talaromyces atroroseus</name>
    <dbReference type="NCBI Taxonomy" id="1441469"/>
    <lineage>
        <taxon>Eukaryota</taxon>
        <taxon>Fungi</taxon>
        <taxon>Dikarya</taxon>
        <taxon>Ascomycota</taxon>
        <taxon>Pezizomycotina</taxon>
        <taxon>Eurotiomycetes</taxon>
        <taxon>Eurotiomycetidae</taxon>
        <taxon>Eurotiales</taxon>
        <taxon>Trichocomaceae</taxon>
        <taxon>Talaromyces</taxon>
        <taxon>Talaromyces sect. Trachyspermi</taxon>
    </lineage>
</organism>
<feature type="region of interest" description="Disordered" evidence="7">
    <location>
        <begin position="1"/>
        <end position="35"/>
    </location>
</feature>
<dbReference type="EMBL" id="LFMY01000009">
    <property type="protein sequence ID" value="OKL58616.1"/>
    <property type="molecule type" value="Genomic_DNA"/>
</dbReference>
<accession>A0A225AUJ5</accession>
<dbReference type="InterPro" id="IPR032800">
    <property type="entry name" value="TRP_N"/>
</dbReference>
<evidence type="ECO:0000256" key="2">
    <source>
        <dbReference type="ARBA" id="ARBA00010642"/>
    </source>
</evidence>
<evidence type="ECO:0000256" key="1">
    <source>
        <dbReference type="ARBA" id="ARBA00004141"/>
    </source>
</evidence>
<keyword evidence="3 8" id="KW-0812">Transmembrane</keyword>
<evidence type="ECO:0000256" key="5">
    <source>
        <dbReference type="ARBA" id="ARBA00022989"/>
    </source>
</evidence>
<dbReference type="RefSeq" id="XP_020118737.1">
    <property type="nucleotide sequence ID" value="XM_020268465.1"/>
</dbReference>
<feature type="transmembrane region" description="Helical" evidence="8">
    <location>
        <begin position="258"/>
        <end position="280"/>
    </location>
</feature>
<feature type="compositionally biased region" description="Pro residues" evidence="7">
    <location>
        <begin position="1025"/>
        <end position="1037"/>
    </location>
</feature>
<dbReference type="AlphaFoldDB" id="A0A225AUJ5"/>
<feature type="transmembrane region" description="Helical" evidence="8">
    <location>
        <begin position="577"/>
        <end position="597"/>
    </location>
</feature>
<dbReference type="GO" id="GO:0055085">
    <property type="term" value="P:transmembrane transport"/>
    <property type="evidence" value="ECO:0007669"/>
    <property type="project" value="TreeGrafter"/>
</dbReference>
<dbReference type="STRING" id="1441469.A0A225AUJ5"/>
<dbReference type="Pfam" id="PF14558">
    <property type="entry name" value="TRP_N"/>
    <property type="match status" value="1"/>
</dbReference>
<dbReference type="GO" id="GO:0016020">
    <property type="term" value="C:membrane"/>
    <property type="evidence" value="ECO:0007669"/>
    <property type="project" value="UniProtKB-SubCell"/>
</dbReference>
<keyword evidence="5 8" id="KW-1133">Transmembrane helix</keyword>
<evidence type="ECO:0000256" key="3">
    <source>
        <dbReference type="ARBA" id="ARBA00022692"/>
    </source>
</evidence>
<proteinExistence type="inferred from homology"/>
<comment type="subcellular location">
    <subcellularLocation>
        <location evidence="1">Membrane</location>
        <topology evidence="1">Multi-pass membrane protein</topology>
    </subcellularLocation>
</comment>
<evidence type="ECO:0000256" key="6">
    <source>
        <dbReference type="ARBA" id="ARBA00023136"/>
    </source>
</evidence>
<feature type="compositionally biased region" description="Low complexity" evidence="7">
    <location>
        <begin position="1046"/>
        <end position="1063"/>
    </location>
</feature>